<feature type="compositionally biased region" description="Basic and acidic residues" evidence="10">
    <location>
        <begin position="127"/>
        <end position="149"/>
    </location>
</feature>
<evidence type="ECO:0000256" key="6">
    <source>
        <dbReference type="ARBA" id="ARBA00022692"/>
    </source>
</evidence>
<keyword evidence="6 11" id="KW-0812">Transmembrane</keyword>
<reference evidence="14" key="1">
    <citation type="journal article" date="2019" name="Int. J. Syst. Evol. Microbiol.">
        <title>The Global Catalogue of Microorganisms (GCM) 10K type strain sequencing project: providing services to taxonomists for standard genome sequencing and annotation.</title>
        <authorList>
            <consortium name="The Broad Institute Genomics Platform"/>
            <consortium name="The Broad Institute Genome Sequencing Center for Infectious Disease"/>
            <person name="Wu L."/>
            <person name="Ma J."/>
        </authorList>
    </citation>
    <scope>NUCLEOTIDE SEQUENCE [LARGE SCALE GENOMIC DNA]</scope>
    <source>
        <strain evidence="14">LMG 29894</strain>
    </source>
</reference>
<sequence length="292" mass="32507">MSLTLDRNDRLFSMTVTASLIAHLLVILLVKFGPPDPRTLFNDAPLEIVLVNARAKNAPTQADVLAQQNLDGGGNTDQKLRAKSPFPPEVVDEPTDQMIQEAAQRQAVLEAQQQKLFSQLQNAPRLTPDEQRPQPSEAEKGLNIDAPPRKASEIARLEAEISRNYQAYQEQPRKAYVGARARGVVEARYVEDWRTRIERVGDLHFPKDSRGQKLYGNLRVDVEIARDGSLVSVTVARSSGNPTLDEAARRIVRMSAPFPPLPKGIVDKSGQPADILSITRTWTFTRNDNTLE</sequence>
<name>A0ABV8MQZ8_9NEIS</name>
<dbReference type="PROSITE" id="PS52015">
    <property type="entry name" value="TONB_CTD"/>
    <property type="match status" value="1"/>
</dbReference>
<comment type="caution">
    <text evidence="13">The sequence shown here is derived from an EMBL/GenBank/DDBJ whole genome shotgun (WGS) entry which is preliminary data.</text>
</comment>
<dbReference type="InterPro" id="IPR037682">
    <property type="entry name" value="TonB_C"/>
</dbReference>
<keyword evidence="9 11" id="KW-0472">Membrane</keyword>
<keyword evidence="3" id="KW-0813">Transport</keyword>
<feature type="region of interest" description="Disordered" evidence="10">
    <location>
        <begin position="68"/>
        <end position="92"/>
    </location>
</feature>
<evidence type="ECO:0000256" key="8">
    <source>
        <dbReference type="ARBA" id="ARBA00022989"/>
    </source>
</evidence>
<proteinExistence type="inferred from homology"/>
<evidence type="ECO:0000259" key="12">
    <source>
        <dbReference type="PROSITE" id="PS52015"/>
    </source>
</evidence>
<evidence type="ECO:0000256" key="1">
    <source>
        <dbReference type="ARBA" id="ARBA00004383"/>
    </source>
</evidence>
<comment type="subcellular location">
    <subcellularLocation>
        <location evidence="1">Cell inner membrane</location>
        <topology evidence="1">Single-pass membrane protein</topology>
        <orientation evidence="1">Periplasmic side</orientation>
    </subcellularLocation>
</comment>
<gene>
    <name evidence="13" type="ORF">ACFOW7_14800</name>
</gene>
<evidence type="ECO:0000256" key="2">
    <source>
        <dbReference type="ARBA" id="ARBA00006555"/>
    </source>
</evidence>
<keyword evidence="14" id="KW-1185">Reference proteome</keyword>
<evidence type="ECO:0000256" key="4">
    <source>
        <dbReference type="ARBA" id="ARBA00022475"/>
    </source>
</evidence>
<dbReference type="InterPro" id="IPR006260">
    <property type="entry name" value="TonB/TolA_C"/>
</dbReference>
<evidence type="ECO:0000313" key="13">
    <source>
        <dbReference type="EMBL" id="MFC4160607.1"/>
    </source>
</evidence>
<evidence type="ECO:0000256" key="10">
    <source>
        <dbReference type="SAM" id="MobiDB-lite"/>
    </source>
</evidence>
<evidence type="ECO:0000256" key="5">
    <source>
        <dbReference type="ARBA" id="ARBA00022519"/>
    </source>
</evidence>
<organism evidence="13 14">
    <name type="scientific">Chitinimonas lacunae</name>
    <dbReference type="NCBI Taxonomy" id="1963018"/>
    <lineage>
        <taxon>Bacteria</taxon>
        <taxon>Pseudomonadati</taxon>
        <taxon>Pseudomonadota</taxon>
        <taxon>Betaproteobacteria</taxon>
        <taxon>Neisseriales</taxon>
        <taxon>Chitinibacteraceae</taxon>
        <taxon>Chitinimonas</taxon>
    </lineage>
</organism>
<evidence type="ECO:0000256" key="3">
    <source>
        <dbReference type="ARBA" id="ARBA00022448"/>
    </source>
</evidence>
<keyword evidence="7" id="KW-0653">Protein transport</keyword>
<dbReference type="Proteomes" id="UP001595791">
    <property type="component" value="Unassembled WGS sequence"/>
</dbReference>
<evidence type="ECO:0000256" key="9">
    <source>
        <dbReference type="ARBA" id="ARBA00023136"/>
    </source>
</evidence>
<keyword evidence="4" id="KW-1003">Cell membrane</keyword>
<dbReference type="RefSeq" id="WP_378165619.1">
    <property type="nucleotide sequence ID" value="NZ_JBHSBU010000001.1"/>
</dbReference>
<feature type="domain" description="TonB C-terminal" evidence="12">
    <location>
        <begin position="190"/>
        <end position="292"/>
    </location>
</feature>
<dbReference type="SUPFAM" id="SSF74653">
    <property type="entry name" value="TolA/TonB C-terminal domain"/>
    <property type="match status" value="1"/>
</dbReference>
<keyword evidence="5" id="KW-0997">Cell inner membrane</keyword>
<accession>A0ABV8MQZ8</accession>
<comment type="similarity">
    <text evidence="2">Belongs to the TonB family.</text>
</comment>
<protein>
    <submittedName>
        <fullName evidence="13">Energy transducer TonB</fullName>
    </submittedName>
</protein>
<evidence type="ECO:0000256" key="7">
    <source>
        <dbReference type="ARBA" id="ARBA00022927"/>
    </source>
</evidence>
<dbReference type="Gene3D" id="3.30.1150.10">
    <property type="match status" value="1"/>
</dbReference>
<feature type="region of interest" description="Disordered" evidence="10">
    <location>
        <begin position="121"/>
        <end position="149"/>
    </location>
</feature>
<dbReference type="InterPro" id="IPR051045">
    <property type="entry name" value="TonB-dependent_transducer"/>
</dbReference>
<dbReference type="PANTHER" id="PTHR33446">
    <property type="entry name" value="PROTEIN TONB-RELATED"/>
    <property type="match status" value="1"/>
</dbReference>
<dbReference type="EMBL" id="JBHSBU010000001">
    <property type="protein sequence ID" value="MFC4160607.1"/>
    <property type="molecule type" value="Genomic_DNA"/>
</dbReference>
<feature type="transmembrane region" description="Helical" evidence="11">
    <location>
        <begin position="12"/>
        <end position="30"/>
    </location>
</feature>
<evidence type="ECO:0000313" key="14">
    <source>
        <dbReference type="Proteomes" id="UP001595791"/>
    </source>
</evidence>
<keyword evidence="8 11" id="KW-1133">Transmembrane helix</keyword>
<dbReference type="Pfam" id="PF03544">
    <property type="entry name" value="TonB_C"/>
    <property type="match status" value="1"/>
</dbReference>
<dbReference type="PANTHER" id="PTHR33446:SF11">
    <property type="entry name" value="TONB3"/>
    <property type="match status" value="1"/>
</dbReference>
<dbReference type="NCBIfam" id="TIGR01352">
    <property type="entry name" value="tonB_Cterm"/>
    <property type="match status" value="1"/>
</dbReference>
<evidence type="ECO:0000256" key="11">
    <source>
        <dbReference type="SAM" id="Phobius"/>
    </source>
</evidence>